<dbReference type="EMBL" id="VJMJ01000083">
    <property type="protein sequence ID" value="KAF0737688.1"/>
    <property type="molecule type" value="Genomic_DNA"/>
</dbReference>
<accession>A0A6G0XBY6</accession>
<dbReference type="InterPro" id="IPR036034">
    <property type="entry name" value="PDZ_sf"/>
</dbReference>
<reference evidence="1 2" key="1">
    <citation type="submission" date="2019-07" db="EMBL/GenBank/DDBJ databases">
        <title>Genomics analysis of Aphanomyces spp. identifies a new class of oomycete effector associated with host adaptation.</title>
        <authorList>
            <person name="Gaulin E."/>
        </authorList>
    </citation>
    <scope>NUCLEOTIDE SEQUENCE [LARGE SCALE GENOMIC DNA]</scope>
    <source>
        <strain evidence="1 2">ATCC 201684</strain>
    </source>
</reference>
<dbReference type="AlphaFoldDB" id="A0A6G0XBY6"/>
<dbReference type="SUPFAM" id="SSF50156">
    <property type="entry name" value="PDZ domain-like"/>
    <property type="match status" value="1"/>
</dbReference>
<protein>
    <recommendedName>
        <fullName evidence="3">PDZ domain-containing protein</fullName>
    </recommendedName>
</protein>
<sequence>MDQTNMSANVSAMKYEEPVNPSQDTYQVRWNKDDGKLGVAFTTRSSSSCPVVHGILTGGIVERCFDSVSVGDMLVGIDEADTSTMDISCAMKLLTFTVPKTVVLTFRKGSRMPRREPLAAKQGWLLQELSHL</sequence>
<name>A0A6G0XBY6_9STRA</name>
<evidence type="ECO:0000313" key="1">
    <source>
        <dbReference type="EMBL" id="KAF0737688.1"/>
    </source>
</evidence>
<proteinExistence type="predicted"/>
<keyword evidence="2" id="KW-1185">Reference proteome</keyword>
<dbReference type="Proteomes" id="UP000481153">
    <property type="component" value="Unassembled WGS sequence"/>
</dbReference>
<organism evidence="1 2">
    <name type="scientific">Aphanomyces euteiches</name>
    <dbReference type="NCBI Taxonomy" id="100861"/>
    <lineage>
        <taxon>Eukaryota</taxon>
        <taxon>Sar</taxon>
        <taxon>Stramenopiles</taxon>
        <taxon>Oomycota</taxon>
        <taxon>Saprolegniomycetes</taxon>
        <taxon>Saprolegniales</taxon>
        <taxon>Verrucalvaceae</taxon>
        <taxon>Aphanomyces</taxon>
    </lineage>
</organism>
<evidence type="ECO:0008006" key="3">
    <source>
        <dbReference type="Google" id="ProtNLM"/>
    </source>
</evidence>
<dbReference type="VEuPathDB" id="FungiDB:AeMF1_002549"/>
<dbReference type="Gene3D" id="2.30.42.10">
    <property type="match status" value="1"/>
</dbReference>
<gene>
    <name evidence="1" type="ORF">Ae201684_006353</name>
</gene>
<comment type="caution">
    <text evidence="1">The sequence shown here is derived from an EMBL/GenBank/DDBJ whole genome shotgun (WGS) entry which is preliminary data.</text>
</comment>
<evidence type="ECO:0000313" key="2">
    <source>
        <dbReference type="Proteomes" id="UP000481153"/>
    </source>
</evidence>